<dbReference type="PANTHER" id="PTHR37326">
    <property type="entry name" value="BLL3975 PROTEIN"/>
    <property type="match status" value="1"/>
</dbReference>
<evidence type="ECO:0000256" key="4">
    <source>
        <dbReference type="ARBA" id="ARBA00022833"/>
    </source>
</evidence>
<dbReference type="PIRSF" id="PIRSF039012">
    <property type="entry name" value="ASP"/>
    <property type="match status" value="1"/>
</dbReference>
<proteinExistence type="predicted"/>
<dbReference type="InterPro" id="IPR053138">
    <property type="entry name" value="N-alpha-Ac-DABA_deacetylase"/>
</dbReference>
<protein>
    <submittedName>
        <fullName evidence="6">Succinylglutamate desuccinylase</fullName>
    </submittedName>
</protein>
<dbReference type="GO" id="GO:0016788">
    <property type="term" value="F:hydrolase activity, acting on ester bonds"/>
    <property type="evidence" value="ECO:0007669"/>
    <property type="project" value="InterPro"/>
</dbReference>
<accession>A0A0C1Q8J1</accession>
<gene>
    <name evidence="6" type="ORF">JF50_14070</name>
</gene>
<dbReference type="Pfam" id="PF24827">
    <property type="entry name" value="AstE_AspA_cat"/>
    <property type="match status" value="1"/>
</dbReference>
<dbReference type="CDD" id="cd06251">
    <property type="entry name" value="M14_ASTE_ASPA-like"/>
    <property type="match status" value="1"/>
</dbReference>
<evidence type="ECO:0000313" key="6">
    <source>
        <dbReference type="EMBL" id="KID56991.1"/>
    </source>
</evidence>
<evidence type="ECO:0000259" key="5">
    <source>
        <dbReference type="Pfam" id="PF24827"/>
    </source>
</evidence>
<dbReference type="Proteomes" id="UP000031327">
    <property type="component" value="Unassembled WGS sequence"/>
</dbReference>
<evidence type="ECO:0000256" key="3">
    <source>
        <dbReference type="ARBA" id="ARBA00022801"/>
    </source>
</evidence>
<dbReference type="GO" id="GO:0046872">
    <property type="term" value="F:metal ion binding"/>
    <property type="evidence" value="ECO:0007669"/>
    <property type="project" value="UniProtKB-KW"/>
</dbReference>
<dbReference type="InterPro" id="IPR043795">
    <property type="entry name" value="N-alpha-Ac-DABA-like"/>
</dbReference>
<dbReference type="GO" id="GO:0016811">
    <property type="term" value="F:hydrolase activity, acting on carbon-nitrogen (but not peptide) bonds, in linear amides"/>
    <property type="evidence" value="ECO:0007669"/>
    <property type="project" value="InterPro"/>
</dbReference>
<dbReference type="PANTHER" id="PTHR37326:SF2">
    <property type="entry name" value="SUCCINYLGLUTAMATE DESUCCINYLASE_ASPARTOACYLASE FAMILY PROTEIN"/>
    <property type="match status" value="1"/>
</dbReference>
<dbReference type="RefSeq" id="WP_039610051.1">
    <property type="nucleotide sequence ID" value="NZ_JWIC01000006.1"/>
</dbReference>
<dbReference type="EMBL" id="JWIC01000006">
    <property type="protein sequence ID" value="KID56991.1"/>
    <property type="molecule type" value="Genomic_DNA"/>
</dbReference>
<dbReference type="OrthoDB" id="9782876at2"/>
<keyword evidence="4" id="KW-0862">Zinc</keyword>
<keyword evidence="3" id="KW-0378">Hydrolase</keyword>
<evidence type="ECO:0000256" key="2">
    <source>
        <dbReference type="ARBA" id="ARBA00022723"/>
    </source>
</evidence>
<comment type="cofactor">
    <cofactor evidence="1">
        <name>Zn(2+)</name>
        <dbReference type="ChEBI" id="CHEBI:29105"/>
    </cofactor>
</comment>
<dbReference type="AlphaFoldDB" id="A0A0C1Q8J1"/>
<keyword evidence="2" id="KW-0479">Metal-binding</keyword>
<dbReference type="Gene3D" id="3.40.630.10">
    <property type="entry name" value="Zn peptidases"/>
    <property type="match status" value="1"/>
</dbReference>
<evidence type="ECO:0000256" key="1">
    <source>
        <dbReference type="ARBA" id="ARBA00001947"/>
    </source>
</evidence>
<evidence type="ECO:0000313" key="7">
    <source>
        <dbReference type="Proteomes" id="UP000031327"/>
    </source>
</evidence>
<sequence length="344" mass="37434">MSVITIGGKDILLGQTCQVDIPVAKLYTDADVHLPVHIVRAKKPGPTVFVSAAVHGDELNGVEIIRRLLTLKNFKITKGTLIAVPIVNVYGVVNQSRYMPDRRDLNRSFPGSDKGSLAARLANTLLKEVVAHCDYGIDLHTGAIHRSNLPQIRANLADEVTLELAKSFGAPVVLNSEILEGSLREAAAICDTRVLVYEAGEALRFDELSIRMGIKGIVNVLRYLKMMPSRGTRAKKTTSFIADNSSWIRASASGIVANYFNLGDQVKMGDVLADIGNHYGKTLGQVIALKDGVIIGKQNIPLVQEGEAMFHIAFFSGPSQQVSKKIEHVEQELVVNTESSEQLL</sequence>
<dbReference type="InterPro" id="IPR055438">
    <property type="entry name" value="AstE_AspA_cat"/>
</dbReference>
<reference evidence="6 7" key="1">
    <citation type="submission" date="2014-12" db="EMBL/GenBank/DDBJ databases">
        <title>Draft Genome Sequence of Pseudoalteromonas luteoviolacea HI1.</title>
        <authorList>
            <person name="Asahina A.Y."/>
            <person name="Hadfield M.G."/>
        </authorList>
    </citation>
    <scope>NUCLEOTIDE SEQUENCE [LARGE SCALE GENOMIC DNA]</scope>
    <source>
        <strain evidence="6 7">HI1</strain>
    </source>
</reference>
<dbReference type="SUPFAM" id="SSF53187">
    <property type="entry name" value="Zn-dependent exopeptidases"/>
    <property type="match status" value="1"/>
</dbReference>
<name>A0A0C1Q8J1_9GAMM</name>
<organism evidence="6 7">
    <name type="scientific">Pseudoalteromonas luteoviolacea</name>
    <dbReference type="NCBI Taxonomy" id="43657"/>
    <lineage>
        <taxon>Bacteria</taxon>
        <taxon>Pseudomonadati</taxon>
        <taxon>Pseudomonadota</taxon>
        <taxon>Gammaproteobacteria</taxon>
        <taxon>Alteromonadales</taxon>
        <taxon>Pseudoalteromonadaceae</taxon>
        <taxon>Pseudoalteromonas</taxon>
    </lineage>
</organism>
<feature type="domain" description="Succinylglutamate desuccinylase/Aspartoacylase catalytic" evidence="5">
    <location>
        <begin position="44"/>
        <end position="224"/>
    </location>
</feature>
<comment type="caution">
    <text evidence="6">The sequence shown here is derived from an EMBL/GenBank/DDBJ whole genome shotgun (WGS) entry which is preliminary data.</text>
</comment>